<evidence type="ECO:0000313" key="2">
    <source>
        <dbReference type="Proteomes" id="UP000186955"/>
    </source>
</evidence>
<organism evidence="1 2">
    <name type="scientific">Penicillium subrubescens</name>
    <dbReference type="NCBI Taxonomy" id="1316194"/>
    <lineage>
        <taxon>Eukaryota</taxon>
        <taxon>Fungi</taxon>
        <taxon>Dikarya</taxon>
        <taxon>Ascomycota</taxon>
        <taxon>Pezizomycotina</taxon>
        <taxon>Eurotiomycetes</taxon>
        <taxon>Eurotiomycetidae</taxon>
        <taxon>Eurotiales</taxon>
        <taxon>Aspergillaceae</taxon>
        <taxon>Penicillium</taxon>
    </lineage>
</organism>
<reference evidence="1 2" key="1">
    <citation type="submission" date="2016-10" db="EMBL/GenBank/DDBJ databases">
        <title>Genome sequence of the ascomycete fungus Penicillium subrubescens.</title>
        <authorList>
            <person name="De Vries R.P."/>
            <person name="Peng M."/>
            <person name="Dilokpimol A."/>
            <person name="Hilden K."/>
            <person name="Makela M.R."/>
            <person name="Grigoriev I."/>
            <person name="Riley R."/>
            <person name="Granchi Z."/>
        </authorList>
    </citation>
    <scope>NUCLEOTIDE SEQUENCE [LARGE SCALE GENOMIC DNA]</scope>
    <source>
        <strain evidence="1 2">CBS 132785</strain>
    </source>
</reference>
<evidence type="ECO:0000313" key="1">
    <source>
        <dbReference type="EMBL" id="OKP13287.1"/>
    </source>
</evidence>
<name>A0A1Q5ULE0_9EURO</name>
<protein>
    <submittedName>
        <fullName evidence="1">Uncharacterized protein</fullName>
    </submittedName>
</protein>
<sequence>MIMLEQRAVLATTTAAQGDRGTEVRWNARKGYLKRRVGAPGMRVQMGIHGWYGNVTLSERRGKQGCSSVDESCLPETGAEV</sequence>
<proteinExistence type="predicted"/>
<gene>
    <name evidence="1" type="ORF">PENSUB_1018</name>
</gene>
<comment type="caution">
    <text evidence="1">The sequence shown here is derived from an EMBL/GenBank/DDBJ whole genome shotgun (WGS) entry which is preliminary data.</text>
</comment>
<dbReference type="EMBL" id="MNBE01000136">
    <property type="protein sequence ID" value="OKP13287.1"/>
    <property type="molecule type" value="Genomic_DNA"/>
</dbReference>
<dbReference type="Proteomes" id="UP000186955">
    <property type="component" value="Unassembled WGS sequence"/>
</dbReference>
<keyword evidence="2" id="KW-1185">Reference proteome</keyword>
<accession>A0A1Q5ULE0</accession>
<dbReference type="AlphaFoldDB" id="A0A1Q5ULE0"/>